<dbReference type="OrthoDB" id="630895at2759"/>
<dbReference type="SUPFAM" id="SSF55729">
    <property type="entry name" value="Acyl-CoA N-acyltransferases (Nat)"/>
    <property type="match status" value="1"/>
</dbReference>
<proteinExistence type="predicted"/>
<dbReference type="CDD" id="cd04301">
    <property type="entry name" value="NAT_SF"/>
    <property type="match status" value="1"/>
</dbReference>
<evidence type="ECO:0000313" key="2">
    <source>
        <dbReference type="EMBL" id="RMZ34328.1"/>
    </source>
</evidence>
<evidence type="ECO:0000259" key="1">
    <source>
        <dbReference type="PROSITE" id="PS51186"/>
    </source>
</evidence>
<dbReference type="AlphaFoldDB" id="A0A3M7J9A2"/>
<dbReference type="VEuPathDB" id="FungiDB:BTJ68_03642"/>
<dbReference type="PANTHER" id="PTHR43328:SF1">
    <property type="entry name" value="N-ACETYLTRANSFERASE DOMAIN-CONTAINING PROTEIN"/>
    <property type="match status" value="1"/>
</dbReference>
<accession>A0A3M7J9A2</accession>
<protein>
    <recommendedName>
        <fullName evidence="1">N-acetyltransferase domain-containing protein</fullName>
    </recommendedName>
</protein>
<dbReference type="PROSITE" id="PS51186">
    <property type="entry name" value="GNAT"/>
    <property type="match status" value="1"/>
</dbReference>
<dbReference type="InterPro" id="IPR016181">
    <property type="entry name" value="Acyl_CoA_acyltransferase"/>
</dbReference>
<evidence type="ECO:0000313" key="3">
    <source>
        <dbReference type="Proteomes" id="UP000281677"/>
    </source>
</evidence>
<dbReference type="InterPro" id="IPR000182">
    <property type="entry name" value="GNAT_dom"/>
</dbReference>
<dbReference type="PANTHER" id="PTHR43328">
    <property type="entry name" value="ACETYLTRANSFERASE-RELATED"/>
    <property type="match status" value="1"/>
</dbReference>
<reference evidence="2 3" key="1">
    <citation type="journal article" date="2018" name="BMC Genomics">
        <title>Genomic evidence for intraspecific hybridization in a clonal and extremely halotolerant yeast.</title>
        <authorList>
            <person name="Gostincar C."/>
            <person name="Stajich J.E."/>
            <person name="Zupancic J."/>
            <person name="Zalar P."/>
            <person name="Gunde-Cimerman N."/>
        </authorList>
    </citation>
    <scope>NUCLEOTIDE SEQUENCE [LARGE SCALE GENOMIC DNA]</scope>
    <source>
        <strain evidence="2 3">EXF-120</strain>
    </source>
</reference>
<dbReference type="Pfam" id="PF13302">
    <property type="entry name" value="Acetyltransf_3"/>
    <property type="match status" value="1"/>
</dbReference>
<feature type="domain" description="N-acetyltransferase" evidence="1">
    <location>
        <begin position="50"/>
        <end position="234"/>
    </location>
</feature>
<name>A0A3M7J9A2_HORWE</name>
<dbReference type="EMBL" id="QWIT01000025">
    <property type="protein sequence ID" value="RMZ34328.1"/>
    <property type="molecule type" value="Genomic_DNA"/>
</dbReference>
<dbReference type="Gene3D" id="3.40.630.30">
    <property type="match status" value="1"/>
</dbReference>
<sequence>MHVVELYHNVAGLSDDVLRCLGKEFSTMDHNPAPTAIPSGKIIVQLPGNIAIREYTYDDSQSLSHHGNTRKVWDQLRNRMPHPYTEAAAKAWITHCLDPTLFVRSGKWTPETGSQGPAIATSFAIVVDGEAAGSIGLEFGDADDIYFRTAEVGYWLSPAHWGKGIMSRLLPAFVQWAWETFGVLIRVSAETAESNPASGQVLQKAGFALEGRRPDMACKNGVVTAELMWGVLRPR</sequence>
<dbReference type="Proteomes" id="UP000281677">
    <property type="component" value="Unassembled WGS sequence"/>
</dbReference>
<gene>
    <name evidence="2" type="ORF">D0859_01563</name>
</gene>
<organism evidence="2 3">
    <name type="scientific">Hortaea werneckii</name>
    <name type="common">Black yeast</name>
    <name type="synonym">Cladosporium werneckii</name>
    <dbReference type="NCBI Taxonomy" id="91943"/>
    <lineage>
        <taxon>Eukaryota</taxon>
        <taxon>Fungi</taxon>
        <taxon>Dikarya</taxon>
        <taxon>Ascomycota</taxon>
        <taxon>Pezizomycotina</taxon>
        <taxon>Dothideomycetes</taxon>
        <taxon>Dothideomycetidae</taxon>
        <taxon>Mycosphaerellales</taxon>
        <taxon>Teratosphaeriaceae</taxon>
        <taxon>Hortaea</taxon>
    </lineage>
</organism>
<comment type="caution">
    <text evidence="2">The sequence shown here is derived from an EMBL/GenBank/DDBJ whole genome shotgun (WGS) entry which is preliminary data.</text>
</comment>
<dbReference type="GO" id="GO:0016747">
    <property type="term" value="F:acyltransferase activity, transferring groups other than amino-acyl groups"/>
    <property type="evidence" value="ECO:0007669"/>
    <property type="project" value="InterPro"/>
</dbReference>